<dbReference type="AlphaFoldDB" id="A0A9P5KVC4"/>
<comment type="catalytic activity">
    <reaction evidence="12">
        <text>ATP + H2O = ADP + phosphate + H(+)</text>
        <dbReference type="Rhea" id="RHEA:13065"/>
        <dbReference type="ChEBI" id="CHEBI:15377"/>
        <dbReference type="ChEBI" id="CHEBI:15378"/>
        <dbReference type="ChEBI" id="CHEBI:30616"/>
        <dbReference type="ChEBI" id="CHEBI:43474"/>
        <dbReference type="ChEBI" id="CHEBI:456216"/>
        <dbReference type="EC" id="3.6.4.13"/>
    </reaction>
</comment>
<dbReference type="PROSITE" id="PS51192">
    <property type="entry name" value="HELICASE_ATP_BIND_1"/>
    <property type="match status" value="1"/>
</dbReference>
<feature type="domain" description="Helicase C-terminal" evidence="15">
    <location>
        <begin position="271"/>
        <end position="426"/>
    </location>
</feature>
<evidence type="ECO:0000256" key="7">
    <source>
        <dbReference type="ARBA" id="ARBA00022840"/>
    </source>
</evidence>
<evidence type="ECO:0000256" key="9">
    <source>
        <dbReference type="ARBA" id="ARBA00023242"/>
    </source>
</evidence>
<dbReference type="CDD" id="cd17941">
    <property type="entry name" value="DEADc_DDX10"/>
    <property type="match status" value="1"/>
</dbReference>
<evidence type="ECO:0000256" key="1">
    <source>
        <dbReference type="ARBA" id="ARBA00004604"/>
    </source>
</evidence>
<feature type="compositionally biased region" description="Basic residues" evidence="13">
    <location>
        <begin position="1"/>
        <end position="18"/>
    </location>
</feature>
<dbReference type="Gene3D" id="3.40.50.300">
    <property type="entry name" value="P-loop containing nucleotide triphosphate hydrolases"/>
    <property type="match status" value="2"/>
</dbReference>
<evidence type="ECO:0000256" key="13">
    <source>
        <dbReference type="SAM" id="MobiDB-lite"/>
    </source>
</evidence>
<dbReference type="SMART" id="SM00487">
    <property type="entry name" value="DEXDc"/>
    <property type="match status" value="1"/>
</dbReference>
<sequence>MAKGKGRANHKSQKAKPNRNKEIEALIEETNAFTLDPSISKFSQLPLSDNTKDGLQQSHFIKTTDIQLKTILPALKGKDILGAARTGSGKTLAFLVPVLEVLHRKKWTQLDGLGALIISPTRELAIQIFEVLRKIGRPHGFSAGLVMGGKDVKTESERLGKLNILIGTPGRILQHMDQTAEFDASNLQVLILDEADRILDMGFKKELDAIVENLPMERQTWLFSATQTKTVSDLARLSLKNPEYISVDEESATSTPKSLEQFYITTPLPDKLSTLYSFIKTHLKAKVLVFFSSSKQVRYVYETFRTMQPGTTLIQLHGKQKQAARIDAVSKFSTSRHCCLFATDVVARGIDFPTVDWVVQVDAPEDAATYIHRVGRTARFGKNGTALLFLTPKEEPGMVNNLESRKIPIKKLTIRENKRKQIQDKLQALCFKNPELKFLAHKAFQSYTKSIYLQKDKSVFNVDDLPLEEFAASLGLMGAPKIKFKDTKRSKELKNAPRQLLALMKANEDGEIPGLESEKVRTKYDRMFERKNQTVLSDHYLKITGNDKADEEDDEDFMTVKRSNHDIALSSDDEDDDTGLPSSKRAQKRALSKKQSSKNRGNPTKLIFDDEGKPHAIYELENEEDFKKAGDAEVQKEKFLDKEKEVMLEKDVEDKAIAKDKRLEKKRKRQEMERLAREEDVEDSEEKFQVYIGGEGAENNSDYDNADEADEADGSYSSSEEDEDRTSKKPRNNVYEVEEPETLEDLEALSSKLLRK</sequence>
<evidence type="ECO:0000313" key="18">
    <source>
        <dbReference type="Proteomes" id="UP000750522"/>
    </source>
</evidence>
<feature type="region of interest" description="Disordered" evidence="13">
    <location>
        <begin position="1"/>
        <end position="21"/>
    </location>
</feature>
<keyword evidence="6 11" id="KW-0347">Helicase</keyword>
<keyword evidence="4 11" id="KW-0547">Nucleotide-binding</keyword>
<evidence type="ECO:0000256" key="10">
    <source>
        <dbReference type="PROSITE-ProRule" id="PRU00552"/>
    </source>
</evidence>
<dbReference type="CDD" id="cd18787">
    <property type="entry name" value="SF2_C_DEAD"/>
    <property type="match status" value="1"/>
</dbReference>
<dbReference type="GO" id="GO:0005730">
    <property type="term" value="C:nucleolus"/>
    <property type="evidence" value="ECO:0007669"/>
    <property type="project" value="UniProtKB-SubCell"/>
</dbReference>
<dbReference type="InterPro" id="IPR000629">
    <property type="entry name" value="RNA-helicase_DEAD-box_CS"/>
</dbReference>
<feature type="compositionally biased region" description="Acidic residues" evidence="13">
    <location>
        <begin position="704"/>
        <end position="724"/>
    </location>
</feature>
<dbReference type="Pfam" id="PF00270">
    <property type="entry name" value="DEAD"/>
    <property type="match status" value="1"/>
</dbReference>
<dbReference type="PANTHER" id="PTHR24031">
    <property type="entry name" value="RNA HELICASE"/>
    <property type="match status" value="1"/>
</dbReference>
<evidence type="ECO:0000256" key="6">
    <source>
        <dbReference type="ARBA" id="ARBA00022806"/>
    </source>
</evidence>
<evidence type="ECO:0000313" key="17">
    <source>
        <dbReference type="EMBL" id="KAF5103758.1"/>
    </source>
</evidence>
<feature type="compositionally biased region" description="Basic residues" evidence="13">
    <location>
        <begin position="585"/>
        <end position="597"/>
    </location>
</feature>
<comment type="subcellular location">
    <subcellularLocation>
        <location evidence="1">Nucleus</location>
        <location evidence="1">Nucleolus</location>
    </subcellularLocation>
</comment>
<gene>
    <name evidence="17" type="ORF">DV451_001239</name>
</gene>
<evidence type="ECO:0000256" key="2">
    <source>
        <dbReference type="ARBA" id="ARBA00022517"/>
    </source>
</evidence>
<feature type="compositionally biased region" description="Acidic residues" evidence="13">
    <location>
        <begin position="736"/>
        <end position="747"/>
    </location>
</feature>
<dbReference type="GO" id="GO:0003724">
    <property type="term" value="F:RNA helicase activity"/>
    <property type="evidence" value="ECO:0007669"/>
    <property type="project" value="UniProtKB-EC"/>
</dbReference>
<evidence type="ECO:0000259" key="15">
    <source>
        <dbReference type="PROSITE" id="PS51194"/>
    </source>
</evidence>
<evidence type="ECO:0000256" key="12">
    <source>
        <dbReference type="RuleBase" id="RU365068"/>
    </source>
</evidence>
<dbReference type="InterPro" id="IPR027417">
    <property type="entry name" value="P-loop_NTPase"/>
</dbReference>
<evidence type="ECO:0000256" key="8">
    <source>
        <dbReference type="ARBA" id="ARBA00022884"/>
    </source>
</evidence>
<evidence type="ECO:0000256" key="4">
    <source>
        <dbReference type="ARBA" id="ARBA00022741"/>
    </source>
</evidence>
<dbReference type="PROSITE" id="PS51194">
    <property type="entry name" value="HELICASE_CTER"/>
    <property type="match status" value="1"/>
</dbReference>
<keyword evidence="8 12" id="KW-0694">RNA-binding</keyword>
<feature type="region of interest" description="Disordered" evidence="13">
    <location>
        <begin position="561"/>
        <end position="613"/>
    </location>
</feature>
<dbReference type="InterPro" id="IPR025313">
    <property type="entry name" value="SPB4-like_CTE"/>
</dbReference>
<evidence type="ECO:0000256" key="3">
    <source>
        <dbReference type="ARBA" id="ARBA00022552"/>
    </source>
</evidence>
<comment type="caution">
    <text evidence="17">The sequence shown here is derived from an EMBL/GenBank/DDBJ whole genome shotgun (WGS) entry which is preliminary data.</text>
</comment>
<dbReference type="InterPro" id="IPR001650">
    <property type="entry name" value="Helicase_C-like"/>
</dbReference>
<feature type="short sequence motif" description="Q motif" evidence="10">
    <location>
        <begin position="40"/>
        <end position="68"/>
    </location>
</feature>
<dbReference type="SUPFAM" id="SSF52540">
    <property type="entry name" value="P-loop containing nucleoside triphosphate hydrolases"/>
    <property type="match status" value="1"/>
</dbReference>
<feature type="region of interest" description="Disordered" evidence="13">
    <location>
        <begin position="663"/>
        <end position="756"/>
    </location>
</feature>
<accession>A0A9P5KVC4</accession>
<dbReference type="GO" id="GO:0016787">
    <property type="term" value="F:hydrolase activity"/>
    <property type="evidence" value="ECO:0007669"/>
    <property type="project" value="UniProtKB-KW"/>
</dbReference>
<evidence type="ECO:0000259" key="14">
    <source>
        <dbReference type="PROSITE" id="PS51192"/>
    </source>
</evidence>
<dbReference type="EMBL" id="QQZK01000018">
    <property type="protein sequence ID" value="KAF5103758.1"/>
    <property type="molecule type" value="Genomic_DNA"/>
</dbReference>
<dbReference type="Pfam" id="PF00271">
    <property type="entry name" value="Helicase_C"/>
    <property type="match status" value="1"/>
</dbReference>
<dbReference type="GO" id="GO:0005524">
    <property type="term" value="F:ATP binding"/>
    <property type="evidence" value="ECO:0007669"/>
    <property type="project" value="UniProtKB-UniRule"/>
</dbReference>
<dbReference type="SMART" id="SM00490">
    <property type="entry name" value="HELICc"/>
    <property type="match status" value="1"/>
</dbReference>
<keyword evidence="3" id="KW-0698">rRNA processing</keyword>
<keyword evidence="7 11" id="KW-0067">ATP-binding</keyword>
<dbReference type="Pfam" id="PF13959">
    <property type="entry name" value="CTE_SPB4"/>
    <property type="match status" value="1"/>
</dbReference>
<organism evidence="17 18">
    <name type="scientific">Geotrichum candidum</name>
    <name type="common">Oospora lactis</name>
    <name type="synonym">Dipodascus geotrichum</name>
    <dbReference type="NCBI Taxonomy" id="1173061"/>
    <lineage>
        <taxon>Eukaryota</taxon>
        <taxon>Fungi</taxon>
        <taxon>Dikarya</taxon>
        <taxon>Ascomycota</taxon>
        <taxon>Saccharomycotina</taxon>
        <taxon>Dipodascomycetes</taxon>
        <taxon>Dipodascales</taxon>
        <taxon>Dipodascaceae</taxon>
        <taxon>Geotrichum</taxon>
    </lineage>
</organism>
<evidence type="ECO:0000259" key="16">
    <source>
        <dbReference type="PROSITE" id="PS51195"/>
    </source>
</evidence>
<keyword evidence="2" id="KW-0690">Ribosome biogenesis</keyword>
<dbReference type="GO" id="GO:0003723">
    <property type="term" value="F:RNA binding"/>
    <property type="evidence" value="ECO:0007669"/>
    <property type="project" value="UniProtKB-UniRule"/>
</dbReference>
<evidence type="ECO:0000256" key="11">
    <source>
        <dbReference type="RuleBase" id="RU000492"/>
    </source>
</evidence>
<dbReference type="GO" id="GO:0006364">
    <property type="term" value="P:rRNA processing"/>
    <property type="evidence" value="ECO:0007669"/>
    <property type="project" value="UniProtKB-KW"/>
</dbReference>
<dbReference type="Proteomes" id="UP000750522">
    <property type="component" value="Unassembled WGS sequence"/>
</dbReference>
<comment type="similarity">
    <text evidence="11">Belongs to the DEAD box helicase family.</text>
</comment>
<comment type="function">
    <text evidence="12">RNA helicase.</text>
</comment>
<proteinExistence type="inferred from homology"/>
<feature type="domain" description="Helicase ATP-binding" evidence="14">
    <location>
        <begin position="71"/>
        <end position="245"/>
    </location>
</feature>
<feature type="domain" description="DEAD-box RNA helicase Q" evidence="16">
    <location>
        <begin position="40"/>
        <end position="68"/>
    </location>
</feature>
<reference evidence="17" key="1">
    <citation type="journal article" date="2020" name="Front. Microbiol.">
        <title>Phenotypic and Genetic Characterization of the Cheese Ripening Yeast Geotrichum candidum.</title>
        <authorList>
            <person name="Perkins V."/>
            <person name="Vignola S."/>
            <person name="Lessard M.H."/>
            <person name="Plante P.L."/>
            <person name="Corbeil J."/>
            <person name="Dugat-Bony E."/>
            <person name="Frenette M."/>
            <person name="Labrie S."/>
        </authorList>
    </citation>
    <scope>NUCLEOTIDE SEQUENCE</scope>
    <source>
        <strain evidence="17">LMA-70</strain>
    </source>
</reference>
<dbReference type="PROSITE" id="PS51195">
    <property type="entry name" value="Q_MOTIF"/>
    <property type="match status" value="1"/>
</dbReference>
<dbReference type="PROSITE" id="PS00039">
    <property type="entry name" value="DEAD_ATP_HELICASE"/>
    <property type="match status" value="1"/>
</dbReference>
<keyword evidence="5 11" id="KW-0378">Hydrolase</keyword>
<keyword evidence="9" id="KW-0539">Nucleus</keyword>
<dbReference type="InterPro" id="IPR014001">
    <property type="entry name" value="Helicase_ATP-bd"/>
</dbReference>
<dbReference type="EC" id="3.6.4.13" evidence="12"/>
<dbReference type="InterPro" id="IPR011545">
    <property type="entry name" value="DEAD/DEAH_box_helicase_dom"/>
</dbReference>
<name>A0A9P5KVC4_GEOCN</name>
<dbReference type="SMART" id="SM01178">
    <property type="entry name" value="DUF4217"/>
    <property type="match status" value="1"/>
</dbReference>
<comment type="domain">
    <text evidence="12">The Q motif is unique to and characteristic of the DEAD box family of RNA helicases and controls ATP binding and hydrolysis.</text>
</comment>
<reference evidence="17" key="2">
    <citation type="submission" date="2020-01" db="EMBL/GenBank/DDBJ databases">
        <authorList>
            <person name="Perkins V."/>
            <person name="Lessard M.-H."/>
            <person name="Dugat-Bony E."/>
            <person name="Frenette M."/>
            <person name="Labrie S."/>
        </authorList>
    </citation>
    <scope>NUCLEOTIDE SEQUENCE</scope>
    <source>
        <strain evidence="17">LMA-70</strain>
    </source>
</reference>
<dbReference type="InterPro" id="IPR014014">
    <property type="entry name" value="RNA_helicase_DEAD_Q_motif"/>
</dbReference>
<protein>
    <recommendedName>
        <fullName evidence="12">ATP-dependent RNA helicase</fullName>
        <ecNumber evidence="12">3.6.4.13</ecNumber>
    </recommendedName>
</protein>
<evidence type="ECO:0000256" key="5">
    <source>
        <dbReference type="ARBA" id="ARBA00022801"/>
    </source>
</evidence>